<reference evidence="2" key="2">
    <citation type="journal article" date="2015" name="Data Brief">
        <title>Shoot transcriptome of the giant reed, Arundo donax.</title>
        <authorList>
            <person name="Barrero R.A."/>
            <person name="Guerrero F.D."/>
            <person name="Moolhuijzen P."/>
            <person name="Goolsby J.A."/>
            <person name="Tidwell J."/>
            <person name="Bellgard S.E."/>
            <person name="Bellgard M.I."/>
        </authorList>
    </citation>
    <scope>NUCLEOTIDE SEQUENCE</scope>
    <source>
        <tissue evidence="2">Shoot tissue taken approximately 20 cm above the soil surface</tissue>
    </source>
</reference>
<evidence type="ECO:0000256" key="1">
    <source>
        <dbReference type="SAM" id="SignalP"/>
    </source>
</evidence>
<dbReference type="EMBL" id="GBRH01257925">
    <property type="protein sequence ID" value="JAD39970.1"/>
    <property type="molecule type" value="Transcribed_RNA"/>
</dbReference>
<proteinExistence type="predicted"/>
<evidence type="ECO:0000313" key="2">
    <source>
        <dbReference type="EMBL" id="JAD39970.1"/>
    </source>
</evidence>
<protein>
    <submittedName>
        <fullName evidence="2">Uncharacterized protein</fullName>
    </submittedName>
</protein>
<organism evidence="2">
    <name type="scientific">Arundo donax</name>
    <name type="common">Giant reed</name>
    <name type="synonym">Donax arundinaceus</name>
    <dbReference type="NCBI Taxonomy" id="35708"/>
    <lineage>
        <taxon>Eukaryota</taxon>
        <taxon>Viridiplantae</taxon>
        <taxon>Streptophyta</taxon>
        <taxon>Embryophyta</taxon>
        <taxon>Tracheophyta</taxon>
        <taxon>Spermatophyta</taxon>
        <taxon>Magnoliopsida</taxon>
        <taxon>Liliopsida</taxon>
        <taxon>Poales</taxon>
        <taxon>Poaceae</taxon>
        <taxon>PACMAD clade</taxon>
        <taxon>Arundinoideae</taxon>
        <taxon>Arundineae</taxon>
        <taxon>Arundo</taxon>
    </lineage>
</organism>
<sequence>MMAFVNSMMIIFFGRCLVKMDGHGGLEVLEEQDLAMGMGLVYMHLVM</sequence>
<feature type="chain" id="PRO_5002060068" evidence="1">
    <location>
        <begin position="17"/>
        <end position="47"/>
    </location>
</feature>
<feature type="signal peptide" evidence="1">
    <location>
        <begin position="1"/>
        <end position="16"/>
    </location>
</feature>
<dbReference type="AlphaFoldDB" id="A0A0A8ZT70"/>
<name>A0A0A8ZT70_ARUDO</name>
<accession>A0A0A8ZT70</accession>
<keyword evidence="1" id="KW-0732">Signal</keyword>
<reference evidence="2" key="1">
    <citation type="submission" date="2014-09" db="EMBL/GenBank/DDBJ databases">
        <authorList>
            <person name="Magalhaes I.L.F."/>
            <person name="Oliveira U."/>
            <person name="Santos F.R."/>
            <person name="Vidigal T.H.D.A."/>
            <person name="Brescovit A.D."/>
            <person name="Santos A.J."/>
        </authorList>
    </citation>
    <scope>NUCLEOTIDE SEQUENCE</scope>
    <source>
        <tissue evidence="2">Shoot tissue taken approximately 20 cm above the soil surface</tissue>
    </source>
</reference>